<proteinExistence type="predicted"/>
<evidence type="ECO:0000256" key="1">
    <source>
        <dbReference type="SAM" id="Phobius"/>
    </source>
</evidence>
<keyword evidence="3" id="KW-1185">Reference proteome</keyword>
<name>A0A8J3JRK2_9ACTN</name>
<dbReference type="EMBL" id="BONF01000050">
    <property type="protein sequence ID" value="GIF85651.1"/>
    <property type="molecule type" value="Genomic_DNA"/>
</dbReference>
<dbReference type="Proteomes" id="UP000601223">
    <property type="component" value="Unassembled WGS sequence"/>
</dbReference>
<organism evidence="2 3">
    <name type="scientific">Catellatospora bangladeshensis</name>
    <dbReference type="NCBI Taxonomy" id="310355"/>
    <lineage>
        <taxon>Bacteria</taxon>
        <taxon>Bacillati</taxon>
        <taxon>Actinomycetota</taxon>
        <taxon>Actinomycetes</taxon>
        <taxon>Micromonosporales</taxon>
        <taxon>Micromonosporaceae</taxon>
        <taxon>Catellatospora</taxon>
    </lineage>
</organism>
<gene>
    <name evidence="2" type="ORF">Cba03nite_70000</name>
</gene>
<reference evidence="2 3" key="1">
    <citation type="submission" date="2021-01" db="EMBL/GenBank/DDBJ databases">
        <title>Whole genome shotgun sequence of Catellatospora bangladeshensis NBRC 107357.</title>
        <authorList>
            <person name="Komaki H."/>
            <person name="Tamura T."/>
        </authorList>
    </citation>
    <scope>NUCLEOTIDE SEQUENCE [LARGE SCALE GENOMIC DNA]</scope>
    <source>
        <strain evidence="2 3">NBRC 107357</strain>
    </source>
</reference>
<dbReference type="RefSeq" id="WP_203755898.1">
    <property type="nucleotide sequence ID" value="NZ_BONF01000050.1"/>
</dbReference>
<protein>
    <submittedName>
        <fullName evidence="2">Uncharacterized protein</fullName>
    </submittedName>
</protein>
<accession>A0A8J3JRK2</accession>
<keyword evidence="1" id="KW-0472">Membrane</keyword>
<sequence length="180" mass="19675">MLDVATEAPPAPADGGAARRGPRRLRIALAVAAVLLLGSWFALSRSTEPHDPRAYPGSQSQDLPGTLERYHLRLPECAQPSARYHRHAQWEADSFYLHLTADGSCVDLFLLLNGLYGDAGERAGLPFDPRTVAGFGWPQDPTLPYRTFGNVMARATLVEVEAAVHRSGDRAELYLLAELI</sequence>
<dbReference type="AlphaFoldDB" id="A0A8J3JRK2"/>
<feature type="transmembrane region" description="Helical" evidence="1">
    <location>
        <begin position="25"/>
        <end position="43"/>
    </location>
</feature>
<evidence type="ECO:0000313" key="3">
    <source>
        <dbReference type="Proteomes" id="UP000601223"/>
    </source>
</evidence>
<evidence type="ECO:0000313" key="2">
    <source>
        <dbReference type="EMBL" id="GIF85651.1"/>
    </source>
</evidence>
<keyword evidence="1" id="KW-0812">Transmembrane</keyword>
<comment type="caution">
    <text evidence="2">The sequence shown here is derived from an EMBL/GenBank/DDBJ whole genome shotgun (WGS) entry which is preliminary data.</text>
</comment>
<keyword evidence="1" id="KW-1133">Transmembrane helix</keyword>